<reference key="1">
    <citation type="submission" date="2019-01" db="UniProtKB">
        <authorList>
            <consortium name="RefSeq"/>
        </authorList>
    </citation>
    <scope>IDENTIFICATION</scope>
    <source>
        <tissue evidence="3">Blood</tissue>
    </source>
</reference>
<dbReference type="AlphaFoldDB" id="A0A3Q7MHH6"/>
<keyword evidence="2" id="KW-1185">Reference proteome</keyword>
<dbReference type="RefSeq" id="XP_025706237.1">
    <property type="nucleotide sequence ID" value="XM_025850452.1"/>
</dbReference>
<sequence>MTGVFFPLPTAPSTGPWNVCRMHEGAMRKPKLGGTKSAPHGVRKVVQLDSAQAPSSAIRRRAHGADSAAHHRPPEHGCPTKLCPGNVTEPGWEGSCLLGNCGRPAREHPQAQDSDVGQEGSRARLWEESPSLTPSRPGAQRPTSQIPQEGDRKTRGVAGRSPIEATSGQAWLSPSAYAVSLDPHSHSSSVKMQIITPAQSDQGNRFEVSNTATKDTTATFPATHMSGQFCLGKPSLPKPRLALLTVALMLHPQGLGPPAMPTEFKRNQAAKTDDLQITIRPN</sequence>
<feature type="region of interest" description="Disordered" evidence="1">
    <location>
        <begin position="105"/>
        <end position="163"/>
    </location>
</feature>
<evidence type="ECO:0000256" key="1">
    <source>
        <dbReference type="SAM" id="MobiDB-lite"/>
    </source>
</evidence>
<name>A0A3Q7MHH6_CALUR</name>
<dbReference type="Proteomes" id="UP000286641">
    <property type="component" value="Unplaced"/>
</dbReference>
<evidence type="ECO:0000313" key="3">
    <source>
        <dbReference type="RefSeq" id="XP_025706237.1"/>
    </source>
</evidence>
<reference evidence="4" key="2">
    <citation type="submission" date="2025-04" db="UniProtKB">
        <authorList>
            <consortium name="RefSeq"/>
        </authorList>
    </citation>
    <scope>IDENTIFICATION</scope>
    <source>
        <tissue evidence="4">Blood</tissue>
    </source>
</reference>
<accession>A0A3Q7MHH6</accession>
<feature type="region of interest" description="Disordered" evidence="1">
    <location>
        <begin position="50"/>
        <end position="80"/>
    </location>
</feature>
<dbReference type="RefSeq" id="XP_025706352.1">
    <property type="nucleotide sequence ID" value="XM_025850567.1"/>
</dbReference>
<evidence type="ECO:0000313" key="2">
    <source>
        <dbReference type="Proteomes" id="UP000286641"/>
    </source>
</evidence>
<evidence type="ECO:0000313" key="4">
    <source>
        <dbReference type="RefSeq" id="XP_025706352.1"/>
    </source>
</evidence>
<gene>
    <name evidence="4" type="primary">LOC112807647</name>
    <name evidence="3" type="synonym">LOC112807555</name>
</gene>
<protein>
    <submittedName>
        <fullName evidence="3">Uncharacterized protein LOC112807555</fullName>
    </submittedName>
    <submittedName>
        <fullName evidence="4">Uncharacterized protein LOC112807647</fullName>
    </submittedName>
</protein>
<organism evidence="2 4">
    <name type="scientific">Callorhinus ursinus</name>
    <name type="common">Northern fur seal</name>
    <dbReference type="NCBI Taxonomy" id="34884"/>
    <lineage>
        <taxon>Eukaryota</taxon>
        <taxon>Metazoa</taxon>
        <taxon>Chordata</taxon>
        <taxon>Craniata</taxon>
        <taxon>Vertebrata</taxon>
        <taxon>Euteleostomi</taxon>
        <taxon>Mammalia</taxon>
        <taxon>Eutheria</taxon>
        <taxon>Laurasiatheria</taxon>
        <taxon>Carnivora</taxon>
        <taxon>Caniformia</taxon>
        <taxon>Pinnipedia</taxon>
        <taxon>Otariidae</taxon>
        <taxon>Callorhinus</taxon>
    </lineage>
</organism>
<proteinExistence type="predicted"/>